<gene>
    <name evidence="2" type="ORF">H7C19_07395</name>
</gene>
<dbReference type="EMBL" id="JACJVP010000008">
    <property type="protein sequence ID" value="MBB6670511.1"/>
    <property type="molecule type" value="Genomic_DNA"/>
</dbReference>
<accession>A0A7X0VEA0</accession>
<name>A0A7X0VEA0_9BACL</name>
<dbReference type="InterPro" id="IPR007048">
    <property type="entry name" value="IraD/Gp25-like"/>
</dbReference>
<dbReference type="AlphaFoldDB" id="A0A7X0VEA0"/>
<dbReference type="RefSeq" id="WP_185141953.1">
    <property type="nucleotide sequence ID" value="NZ_JACJVP010000008.1"/>
</dbReference>
<dbReference type="Proteomes" id="UP000547209">
    <property type="component" value="Unassembled WGS sequence"/>
</dbReference>
<evidence type="ECO:0000313" key="3">
    <source>
        <dbReference type="Proteomes" id="UP000547209"/>
    </source>
</evidence>
<reference evidence="2 3" key="1">
    <citation type="submission" date="2020-08" db="EMBL/GenBank/DDBJ databases">
        <title>Cohnella phylogeny.</title>
        <authorList>
            <person name="Dunlap C."/>
        </authorList>
    </citation>
    <scope>NUCLEOTIDE SEQUENCE [LARGE SCALE GENOMIC DNA]</scope>
    <source>
        <strain evidence="2 3">DSM 28246</strain>
    </source>
</reference>
<sequence length="110" mass="11503">MIYTVDMTAPSAIQFAPSSLIDEVAQNIRTILATPLGSAPFARDIGLDYSLIDEPAPIAEARLIGAITTAIAAQEPRAIVTDVIVKPVAGDAWTGTLPAVVRFRVSEGVA</sequence>
<protein>
    <submittedName>
        <fullName evidence="2">GPW/gp25 family protein</fullName>
    </submittedName>
</protein>
<evidence type="ECO:0000313" key="2">
    <source>
        <dbReference type="EMBL" id="MBB6670511.1"/>
    </source>
</evidence>
<proteinExistence type="predicted"/>
<evidence type="ECO:0000259" key="1">
    <source>
        <dbReference type="Pfam" id="PF04965"/>
    </source>
</evidence>
<dbReference type="Pfam" id="PF04965">
    <property type="entry name" value="GPW_gp25"/>
    <property type="match status" value="1"/>
</dbReference>
<comment type="caution">
    <text evidence="2">The sequence shown here is derived from an EMBL/GenBank/DDBJ whole genome shotgun (WGS) entry which is preliminary data.</text>
</comment>
<dbReference type="Gene3D" id="3.10.450.40">
    <property type="match status" value="1"/>
</dbReference>
<keyword evidence="3" id="KW-1185">Reference proteome</keyword>
<organism evidence="2 3">
    <name type="scientific">Cohnella nanjingensis</name>
    <dbReference type="NCBI Taxonomy" id="1387779"/>
    <lineage>
        <taxon>Bacteria</taxon>
        <taxon>Bacillati</taxon>
        <taxon>Bacillota</taxon>
        <taxon>Bacilli</taxon>
        <taxon>Bacillales</taxon>
        <taxon>Paenibacillaceae</taxon>
        <taxon>Cohnella</taxon>
    </lineage>
</organism>
<dbReference type="SUPFAM" id="SSF160719">
    <property type="entry name" value="gpW/gp25-like"/>
    <property type="match status" value="1"/>
</dbReference>
<feature type="domain" description="IraD/Gp25-like" evidence="1">
    <location>
        <begin position="19"/>
        <end position="106"/>
    </location>
</feature>